<dbReference type="Pfam" id="PF14560">
    <property type="entry name" value="Ubiquitin_2"/>
    <property type="match status" value="1"/>
</dbReference>
<sequence>GKLEMIVGTSPSDMILQHRSNSNEVIATLQPDTAQLKDFGLSDLDNVHCVDTNPNKGVVGMLDSLNKGTATTTAYKIDEKKYDERSDSFKKFKETHLKEHFAKKKEQEDEQKQNYENLTKDLKLSKHSLKPNGTIRYIGTVPPLGKFTWVGVELDEPHGKYDGSVSGKTYFECQGKYGEFLRPDQIEVGDFPVVDEFANLSDEEL</sequence>
<feature type="non-terminal residue" evidence="7">
    <location>
        <position position="1"/>
    </location>
</feature>
<evidence type="ECO:0000259" key="6">
    <source>
        <dbReference type="PROSITE" id="PS50245"/>
    </source>
</evidence>
<dbReference type="SUPFAM" id="SSF54236">
    <property type="entry name" value="Ubiquitin-like"/>
    <property type="match status" value="1"/>
</dbReference>
<evidence type="ECO:0000313" key="8">
    <source>
        <dbReference type="Proteomes" id="UP000023152"/>
    </source>
</evidence>
<dbReference type="OrthoDB" id="5295208at2759"/>
<dbReference type="InterPro" id="IPR036859">
    <property type="entry name" value="CAP-Gly_dom_sf"/>
</dbReference>
<evidence type="ECO:0000256" key="4">
    <source>
        <dbReference type="ARBA" id="ARBA00025779"/>
    </source>
</evidence>
<dbReference type="EMBL" id="ASPP01041947">
    <property type="protein sequence ID" value="ETO00110.1"/>
    <property type="molecule type" value="Genomic_DNA"/>
</dbReference>
<dbReference type="InterPro" id="IPR000938">
    <property type="entry name" value="CAP-Gly_domain"/>
</dbReference>
<dbReference type="GO" id="GO:0005737">
    <property type="term" value="C:cytoplasm"/>
    <property type="evidence" value="ECO:0007669"/>
    <property type="project" value="UniProtKB-SubCell"/>
</dbReference>
<feature type="coiled-coil region" evidence="5">
    <location>
        <begin position="98"/>
        <end position="125"/>
    </location>
</feature>
<dbReference type="GO" id="GO:0051010">
    <property type="term" value="F:microtubule plus-end binding"/>
    <property type="evidence" value="ECO:0007669"/>
    <property type="project" value="TreeGrafter"/>
</dbReference>
<dbReference type="GO" id="GO:0031122">
    <property type="term" value="P:cytoplasmic microtubule organization"/>
    <property type="evidence" value="ECO:0007669"/>
    <property type="project" value="TreeGrafter"/>
</dbReference>
<dbReference type="PANTHER" id="PTHR18916">
    <property type="entry name" value="DYNACTIN 1-RELATED MICROTUBULE-BINDING"/>
    <property type="match status" value="1"/>
</dbReference>
<dbReference type="PANTHER" id="PTHR18916:SF85">
    <property type="entry name" value="TUBULIN-FOLDING COFACTOR B"/>
    <property type="match status" value="1"/>
</dbReference>
<dbReference type="Gene3D" id="2.30.30.190">
    <property type="entry name" value="CAP Gly-rich-like domain"/>
    <property type="match status" value="1"/>
</dbReference>
<dbReference type="SMART" id="SM01052">
    <property type="entry name" value="CAP_GLY"/>
    <property type="match status" value="1"/>
</dbReference>
<dbReference type="GO" id="GO:0035371">
    <property type="term" value="C:microtubule plus-end"/>
    <property type="evidence" value="ECO:0007669"/>
    <property type="project" value="TreeGrafter"/>
</dbReference>
<comment type="subcellular location">
    <subcellularLocation>
        <location evidence="1">Cytoplasm</location>
    </subcellularLocation>
</comment>
<keyword evidence="3" id="KW-0143">Chaperone</keyword>
<dbReference type="Pfam" id="PF01302">
    <property type="entry name" value="CAP_GLY"/>
    <property type="match status" value="1"/>
</dbReference>
<proteinExistence type="inferred from homology"/>
<evidence type="ECO:0000256" key="1">
    <source>
        <dbReference type="ARBA" id="ARBA00004496"/>
    </source>
</evidence>
<keyword evidence="8" id="KW-1185">Reference proteome</keyword>
<accession>X6LHA2</accession>
<dbReference type="InterPro" id="IPR000626">
    <property type="entry name" value="Ubiquitin-like_dom"/>
</dbReference>
<dbReference type="Proteomes" id="UP000023152">
    <property type="component" value="Unassembled WGS sequence"/>
</dbReference>
<comment type="similarity">
    <text evidence="4">Belongs to the TBCB family.</text>
</comment>
<evidence type="ECO:0000256" key="3">
    <source>
        <dbReference type="ARBA" id="ARBA00023186"/>
    </source>
</evidence>
<dbReference type="AlphaFoldDB" id="X6LHA2"/>
<keyword evidence="5" id="KW-0175">Coiled coil</keyword>
<dbReference type="PROSITE" id="PS50245">
    <property type="entry name" value="CAP_GLY_2"/>
    <property type="match status" value="1"/>
</dbReference>
<reference evidence="7 8" key="1">
    <citation type="journal article" date="2013" name="Curr. Biol.">
        <title>The Genome of the Foraminiferan Reticulomyxa filosa.</title>
        <authorList>
            <person name="Glockner G."/>
            <person name="Hulsmann N."/>
            <person name="Schleicher M."/>
            <person name="Noegel A.A."/>
            <person name="Eichinger L."/>
            <person name="Gallinger C."/>
            <person name="Pawlowski J."/>
            <person name="Sierra R."/>
            <person name="Euteneuer U."/>
            <person name="Pillet L."/>
            <person name="Moustafa A."/>
            <person name="Platzer M."/>
            <person name="Groth M."/>
            <person name="Szafranski K."/>
            <person name="Schliwa M."/>
        </authorList>
    </citation>
    <scope>NUCLEOTIDE SEQUENCE [LARGE SCALE GENOMIC DNA]</scope>
</reference>
<dbReference type="InterPro" id="IPR029071">
    <property type="entry name" value="Ubiquitin-like_domsf"/>
</dbReference>
<organism evidence="7 8">
    <name type="scientific">Reticulomyxa filosa</name>
    <dbReference type="NCBI Taxonomy" id="46433"/>
    <lineage>
        <taxon>Eukaryota</taxon>
        <taxon>Sar</taxon>
        <taxon>Rhizaria</taxon>
        <taxon>Retaria</taxon>
        <taxon>Foraminifera</taxon>
        <taxon>Monothalamids</taxon>
        <taxon>Reticulomyxidae</taxon>
        <taxon>Reticulomyxa</taxon>
    </lineage>
</organism>
<evidence type="ECO:0000256" key="5">
    <source>
        <dbReference type="SAM" id="Coils"/>
    </source>
</evidence>
<evidence type="ECO:0000313" key="7">
    <source>
        <dbReference type="EMBL" id="ETO00110.1"/>
    </source>
</evidence>
<gene>
    <name evidence="7" type="ORF">RFI_37349</name>
</gene>
<dbReference type="Gene3D" id="3.10.20.90">
    <property type="entry name" value="Phosphatidylinositol 3-kinase Catalytic Subunit, Chain A, domain 1"/>
    <property type="match status" value="1"/>
</dbReference>
<dbReference type="GO" id="GO:0005634">
    <property type="term" value="C:nucleus"/>
    <property type="evidence" value="ECO:0007669"/>
    <property type="project" value="TreeGrafter"/>
</dbReference>
<feature type="domain" description="CAP-Gly" evidence="6">
    <location>
        <begin position="149"/>
        <end position="182"/>
    </location>
</feature>
<evidence type="ECO:0000256" key="2">
    <source>
        <dbReference type="ARBA" id="ARBA00022490"/>
    </source>
</evidence>
<name>X6LHA2_RETFI</name>
<comment type="caution">
    <text evidence="7">The sequence shown here is derived from an EMBL/GenBank/DDBJ whole genome shotgun (WGS) entry which is preliminary data.</text>
</comment>
<dbReference type="SUPFAM" id="SSF74924">
    <property type="entry name" value="Cap-Gly domain"/>
    <property type="match status" value="1"/>
</dbReference>
<protein>
    <submittedName>
        <fullName evidence="7">CAP-Gly domain containing protein</fullName>
    </submittedName>
</protein>
<keyword evidence="2" id="KW-0963">Cytoplasm</keyword>